<proteinExistence type="predicted"/>
<accession>A0A501QCT9</accession>
<evidence type="ECO:0000313" key="1">
    <source>
        <dbReference type="EMBL" id="TPD69911.1"/>
    </source>
</evidence>
<keyword evidence="1" id="KW-0255">Endonuclease</keyword>
<evidence type="ECO:0000313" key="2">
    <source>
        <dbReference type="Proteomes" id="UP000319175"/>
    </source>
</evidence>
<name>A0A501QCT9_9FLAO</name>
<sequence>METKIVYVIDPEEFYETYEISNSMLDYVSPKDEFHICRYCSSPNAKFKSKAHLLPEFTGNKTLFCYNECDDCNKKFGLYETNLSAFSGIKNTFLPIKGKNKYPKFKSKSGDFSVQFQNDNKVIAKVDGNLECMKLENGILNIKATTQTFIPLYVYKALTKFALSMVEKSELHKFRKTVEWINEPEKKFDDNFIPLLLIHNESRPPIIKPIAFLAKRKIPCDSPQYTFIFGFGFHRLQIFLPFNSSDEQLKSEKIILPLNFHFVTQKVKNKGEWGFGHMDMNSLNRSQLTDDFKLNFKLENEIRS</sequence>
<gene>
    <name evidence="1" type="ORF">FJA49_08370</name>
</gene>
<comment type="caution">
    <text evidence="1">The sequence shown here is derived from an EMBL/GenBank/DDBJ whole genome shotgun (WGS) entry which is preliminary data.</text>
</comment>
<dbReference type="AlphaFoldDB" id="A0A501QCT9"/>
<dbReference type="Proteomes" id="UP000319175">
    <property type="component" value="Unassembled WGS sequence"/>
</dbReference>
<protein>
    <submittedName>
        <fullName evidence="1">HNH endonuclease</fullName>
    </submittedName>
</protein>
<reference evidence="1 2" key="1">
    <citation type="submission" date="2019-06" db="EMBL/GenBank/DDBJ databases">
        <title>Flavobacterium sp. MaA-Y11 from geoumgang.</title>
        <authorList>
            <person name="Jeong S."/>
        </authorList>
    </citation>
    <scope>NUCLEOTIDE SEQUENCE [LARGE SCALE GENOMIC DNA]</scope>
    <source>
        <strain evidence="1 2">MaA-Y11</strain>
    </source>
</reference>
<dbReference type="RefSeq" id="WP_140000517.1">
    <property type="nucleotide sequence ID" value="NZ_VFJE01000053.1"/>
</dbReference>
<keyword evidence="1" id="KW-0378">Hydrolase</keyword>
<keyword evidence="1" id="KW-0540">Nuclease</keyword>
<dbReference type="OrthoDB" id="255953at2"/>
<keyword evidence="2" id="KW-1185">Reference proteome</keyword>
<dbReference type="EMBL" id="VFJE01000053">
    <property type="protein sequence ID" value="TPD69911.1"/>
    <property type="molecule type" value="Genomic_DNA"/>
</dbReference>
<dbReference type="GO" id="GO:0004519">
    <property type="term" value="F:endonuclease activity"/>
    <property type="evidence" value="ECO:0007669"/>
    <property type="project" value="UniProtKB-KW"/>
</dbReference>
<organism evidence="1 2">
    <name type="scientific">Flavobacterium microcysteis</name>
    <dbReference type="NCBI Taxonomy" id="2596891"/>
    <lineage>
        <taxon>Bacteria</taxon>
        <taxon>Pseudomonadati</taxon>
        <taxon>Bacteroidota</taxon>
        <taxon>Flavobacteriia</taxon>
        <taxon>Flavobacteriales</taxon>
        <taxon>Flavobacteriaceae</taxon>
        <taxon>Flavobacterium</taxon>
    </lineage>
</organism>